<accession>A0A136IXI0</accession>
<evidence type="ECO:0000256" key="11">
    <source>
        <dbReference type="PIRSR" id="PIRSR611150-1"/>
    </source>
</evidence>
<feature type="active site" description="Nucleophile" evidence="11">
    <location>
        <position position="110"/>
    </location>
</feature>
<sequence length="198" mass="20965">SDLEKGDSASCPDAIFIFARATFEPGTLGITTGPIVAHKLRESLNVWVQGVGGRYAASVGPNFLPEGTDSTSIDEALRLFNLANSKCPDTPVVAGGYRPYADSLMSFTNSQGTAVMAGALRRASSAVAEQVKGVVLFGYTKNQQYGGVIPNFPPDKVAVYCGTFDAVCFGTLFILPDHVFYFDEAAHEAPAFLLGKIA</sequence>
<dbReference type="SMART" id="SM01110">
    <property type="entry name" value="Cutinase"/>
    <property type="match status" value="1"/>
</dbReference>
<feature type="disulfide bond" evidence="12">
    <location>
        <begin position="11"/>
        <end position="87"/>
    </location>
</feature>
<evidence type="ECO:0000313" key="13">
    <source>
        <dbReference type="EMBL" id="KXJ89624.1"/>
    </source>
</evidence>
<dbReference type="InterPro" id="IPR043579">
    <property type="entry name" value="CUTINASE_2"/>
</dbReference>
<keyword evidence="14" id="KW-1185">Reference proteome</keyword>
<keyword evidence="9 12" id="KW-1015">Disulfide bond</keyword>
<dbReference type="GO" id="GO:0050525">
    <property type="term" value="F:cutinase activity"/>
    <property type="evidence" value="ECO:0007669"/>
    <property type="project" value="UniProtKB-EC"/>
</dbReference>
<evidence type="ECO:0000256" key="5">
    <source>
        <dbReference type="ARBA" id="ARBA00022525"/>
    </source>
</evidence>
<dbReference type="Pfam" id="PF01083">
    <property type="entry name" value="Cutinase"/>
    <property type="match status" value="1"/>
</dbReference>
<gene>
    <name evidence="13" type="ORF">Micbo1qcDRAFT_100208</name>
</gene>
<proteinExistence type="inferred from homology"/>
<dbReference type="PANTHER" id="PTHR48250:SF3">
    <property type="entry name" value="CUTINASE 1-RELATED"/>
    <property type="match status" value="1"/>
</dbReference>
<dbReference type="EMBL" id="KQ964254">
    <property type="protein sequence ID" value="KXJ89624.1"/>
    <property type="molecule type" value="Genomic_DNA"/>
</dbReference>
<dbReference type="InterPro" id="IPR000675">
    <property type="entry name" value="Cutinase/axe"/>
</dbReference>
<dbReference type="Gene3D" id="3.40.50.1820">
    <property type="entry name" value="alpha/beta hydrolase"/>
    <property type="match status" value="1"/>
</dbReference>
<dbReference type="EC" id="3.1.1.74" evidence="3"/>
<dbReference type="Proteomes" id="UP000070501">
    <property type="component" value="Unassembled WGS sequence"/>
</dbReference>
<keyword evidence="7" id="KW-0378">Hydrolase</keyword>
<reference evidence="14" key="1">
    <citation type="submission" date="2016-02" db="EMBL/GenBank/DDBJ databases">
        <title>Draft genome sequence of Microdochium bolleyi, a fungal endophyte of beachgrass.</title>
        <authorList>
            <consortium name="DOE Joint Genome Institute"/>
            <person name="David A.S."/>
            <person name="May G."/>
            <person name="Haridas S."/>
            <person name="Lim J."/>
            <person name="Wang M."/>
            <person name="Labutti K."/>
            <person name="Lipzen A."/>
            <person name="Barry K."/>
            <person name="Grigoriev I.V."/>
        </authorList>
    </citation>
    <scope>NUCLEOTIDE SEQUENCE [LARGE SCALE GENOMIC DNA]</scope>
    <source>
        <strain evidence="14">J235TASD1</strain>
    </source>
</reference>
<evidence type="ECO:0000256" key="10">
    <source>
        <dbReference type="ARBA" id="ARBA00034045"/>
    </source>
</evidence>
<organism evidence="13 14">
    <name type="scientific">Microdochium bolleyi</name>
    <dbReference type="NCBI Taxonomy" id="196109"/>
    <lineage>
        <taxon>Eukaryota</taxon>
        <taxon>Fungi</taxon>
        <taxon>Dikarya</taxon>
        <taxon>Ascomycota</taxon>
        <taxon>Pezizomycotina</taxon>
        <taxon>Sordariomycetes</taxon>
        <taxon>Xylariomycetidae</taxon>
        <taxon>Xylariales</taxon>
        <taxon>Microdochiaceae</taxon>
        <taxon>Microdochium</taxon>
    </lineage>
</organism>
<feature type="disulfide bond" evidence="12">
    <location>
        <begin position="161"/>
        <end position="168"/>
    </location>
</feature>
<dbReference type="SUPFAM" id="SSF53474">
    <property type="entry name" value="alpha/beta-Hydrolases"/>
    <property type="match status" value="1"/>
</dbReference>
<keyword evidence="6" id="KW-0732">Signal</keyword>
<dbReference type="PROSITE" id="PS00931">
    <property type="entry name" value="CUTINASE_2"/>
    <property type="match status" value="1"/>
</dbReference>
<dbReference type="InterPro" id="IPR011150">
    <property type="entry name" value="Cutinase_monf"/>
</dbReference>
<protein>
    <recommendedName>
        <fullName evidence="3">cutinase</fullName>
        <ecNumber evidence="3">3.1.1.74</ecNumber>
    </recommendedName>
</protein>
<comment type="catalytic activity">
    <reaction evidence="10">
        <text>cutin + H2O = cutin monomers.</text>
        <dbReference type="EC" id="3.1.1.74"/>
    </reaction>
</comment>
<feature type="active site" evidence="11">
    <location>
        <position position="165"/>
    </location>
</feature>
<evidence type="ECO:0000256" key="6">
    <source>
        <dbReference type="ARBA" id="ARBA00022729"/>
    </source>
</evidence>
<keyword evidence="8" id="KW-0843">Virulence</keyword>
<dbReference type="STRING" id="196109.A0A136IXI0"/>
<dbReference type="PRINTS" id="PR00129">
    <property type="entry name" value="CUTINASE"/>
</dbReference>
<feature type="non-terminal residue" evidence="13">
    <location>
        <position position="1"/>
    </location>
</feature>
<evidence type="ECO:0000256" key="8">
    <source>
        <dbReference type="ARBA" id="ARBA00023026"/>
    </source>
</evidence>
<feature type="non-terminal residue" evidence="13">
    <location>
        <position position="198"/>
    </location>
</feature>
<dbReference type="FunFam" id="3.40.50.1820:FF:000235">
    <property type="entry name" value="Cutinase 1"/>
    <property type="match status" value="1"/>
</dbReference>
<evidence type="ECO:0000256" key="2">
    <source>
        <dbReference type="ARBA" id="ARBA00007534"/>
    </source>
</evidence>
<comment type="similarity">
    <text evidence="2">Belongs to the cutinase family.</text>
</comment>
<evidence type="ECO:0000256" key="9">
    <source>
        <dbReference type="ARBA" id="ARBA00023157"/>
    </source>
</evidence>
<dbReference type="PANTHER" id="PTHR48250">
    <property type="entry name" value="CUTINASE 2-RELATED"/>
    <property type="match status" value="1"/>
</dbReference>
<dbReference type="InParanoid" id="A0A136IXI0"/>
<name>A0A136IXI0_9PEZI</name>
<feature type="active site" description="Proton donor/acceptor" evidence="11">
    <location>
        <position position="178"/>
    </location>
</feature>
<evidence type="ECO:0000256" key="7">
    <source>
        <dbReference type="ARBA" id="ARBA00022801"/>
    </source>
</evidence>
<evidence type="ECO:0000313" key="14">
    <source>
        <dbReference type="Proteomes" id="UP000070501"/>
    </source>
</evidence>
<dbReference type="OrthoDB" id="2975078at2759"/>
<evidence type="ECO:0000256" key="4">
    <source>
        <dbReference type="ARBA" id="ARBA00022487"/>
    </source>
</evidence>
<dbReference type="InterPro" id="IPR029058">
    <property type="entry name" value="AB_hydrolase_fold"/>
</dbReference>
<dbReference type="GO" id="GO:0005576">
    <property type="term" value="C:extracellular region"/>
    <property type="evidence" value="ECO:0007669"/>
    <property type="project" value="UniProtKB-SubCell"/>
</dbReference>
<keyword evidence="4" id="KW-0719">Serine esterase</keyword>
<evidence type="ECO:0000256" key="12">
    <source>
        <dbReference type="PIRSR" id="PIRSR611150-2"/>
    </source>
</evidence>
<dbReference type="GO" id="GO:0016052">
    <property type="term" value="P:carbohydrate catabolic process"/>
    <property type="evidence" value="ECO:0007669"/>
    <property type="project" value="TreeGrafter"/>
</dbReference>
<evidence type="ECO:0000256" key="1">
    <source>
        <dbReference type="ARBA" id="ARBA00004613"/>
    </source>
</evidence>
<keyword evidence="5" id="KW-0964">Secreted</keyword>
<comment type="subcellular location">
    <subcellularLocation>
        <location evidence="1">Secreted</location>
    </subcellularLocation>
</comment>
<dbReference type="AlphaFoldDB" id="A0A136IXI0"/>
<evidence type="ECO:0000256" key="3">
    <source>
        <dbReference type="ARBA" id="ARBA00013095"/>
    </source>
</evidence>